<protein>
    <submittedName>
        <fullName evidence="1">Uncharacterized protein</fullName>
    </submittedName>
</protein>
<evidence type="ECO:0000313" key="2">
    <source>
        <dbReference type="Proteomes" id="UP001177670"/>
    </source>
</evidence>
<dbReference type="EMBL" id="JAHYIQ010000012">
    <property type="protein sequence ID" value="KAK1127594.1"/>
    <property type="molecule type" value="Genomic_DNA"/>
</dbReference>
<keyword evidence="2" id="KW-1185">Reference proteome</keyword>
<dbReference type="AlphaFoldDB" id="A0AA40FYL0"/>
<accession>A0AA40FYL0</accession>
<reference evidence="1" key="1">
    <citation type="submission" date="2021-10" db="EMBL/GenBank/DDBJ databases">
        <title>Melipona bicolor Genome sequencing and assembly.</title>
        <authorList>
            <person name="Araujo N.S."/>
            <person name="Arias M.C."/>
        </authorList>
    </citation>
    <scope>NUCLEOTIDE SEQUENCE</scope>
    <source>
        <strain evidence="1">USP_2M_L1-L4_2017</strain>
        <tissue evidence="1">Whole body</tissue>
    </source>
</reference>
<sequence length="108" mass="12767">MKRVTDRRVRGRCDKTVSSKKYQINVTITLKIRPGAKVQIRKLCPAWLKDKVNSNGGNTEERMEEINGRIKKGRLKERRMARSVDHMGRARIWVRRIESKRSRNVSEY</sequence>
<name>A0AA40FYL0_9HYME</name>
<comment type="caution">
    <text evidence="1">The sequence shown here is derived from an EMBL/GenBank/DDBJ whole genome shotgun (WGS) entry which is preliminary data.</text>
</comment>
<dbReference type="Proteomes" id="UP001177670">
    <property type="component" value="Unassembled WGS sequence"/>
</dbReference>
<evidence type="ECO:0000313" key="1">
    <source>
        <dbReference type="EMBL" id="KAK1127594.1"/>
    </source>
</evidence>
<gene>
    <name evidence="1" type="ORF">K0M31_004124</name>
</gene>
<organism evidence="1 2">
    <name type="scientific">Melipona bicolor</name>
    <dbReference type="NCBI Taxonomy" id="60889"/>
    <lineage>
        <taxon>Eukaryota</taxon>
        <taxon>Metazoa</taxon>
        <taxon>Ecdysozoa</taxon>
        <taxon>Arthropoda</taxon>
        <taxon>Hexapoda</taxon>
        <taxon>Insecta</taxon>
        <taxon>Pterygota</taxon>
        <taxon>Neoptera</taxon>
        <taxon>Endopterygota</taxon>
        <taxon>Hymenoptera</taxon>
        <taxon>Apocrita</taxon>
        <taxon>Aculeata</taxon>
        <taxon>Apoidea</taxon>
        <taxon>Anthophila</taxon>
        <taxon>Apidae</taxon>
        <taxon>Melipona</taxon>
    </lineage>
</organism>
<proteinExistence type="predicted"/>